<accession>A0A0D6JAB9</accession>
<sequence length="198" mass="20855">MELQMIGSSYSGGYNLAAVRSDVAANWGWYLALGIISLIAGILAIAFPLIASIAVKILIGWLLILIGISQILQAFQTQRWRGAIVDFLLGALLFAAGCVLAFLPLTGLITLTLFLAIVFIVQGIFQIAISLQLRPIDGWGWLMFGGIIALGVGVLLALELPSSASWALGLLAGVNMIASGISYIALALTAKRLADSGR</sequence>
<proteinExistence type="predicted"/>
<keyword evidence="1" id="KW-1133">Transmembrane helix</keyword>
<gene>
    <name evidence="2" type="ORF">YBN1229_v1_0398</name>
</gene>
<protein>
    <submittedName>
        <fullName evidence="2">Hded protein</fullName>
    </submittedName>
</protein>
<evidence type="ECO:0000256" key="1">
    <source>
        <dbReference type="SAM" id="Phobius"/>
    </source>
</evidence>
<name>A0A0D6JAB9_9HYPH</name>
<keyword evidence="3" id="KW-1185">Reference proteome</keyword>
<dbReference type="OrthoDB" id="9815400at2"/>
<dbReference type="GO" id="GO:0005886">
    <property type="term" value="C:plasma membrane"/>
    <property type="evidence" value="ECO:0007669"/>
    <property type="project" value="TreeGrafter"/>
</dbReference>
<feature type="transmembrane region" description="Helical" evidence="1">
    <location>
        <begin position="27"/>
        <end position="47"/>
    </location>
</feature>
<dbReference type="PANTHER" id="PTHR34989">
    <property type="entry name" value="PROTEIN HDED"/>
    <property type="match status" value="1"/>
</dbReference>
<evidence type="ECO:0000313" key="3">
    <source>
        <dbReference type="Proteomes" id="UP000033187"/>
    </source>
</evidence>
<feature type="transmembrane region" description="Helical" evidence="1">
    <location>
        <begin position="84"/>
        <end position="103"/>
    </location>
</feature>
<keyword evidence="1" id="KW-0812">Transmembrane</keyword>
<dbReference type="Proteomes" id="UP000033187">
    <property type="component" value="Chromosome 1"/>
</dbReference>
<dbReference type="KEGG" id="fiy:BN1229_v1_0398"/>
<keyword evidence="1" id="KW-0472">Membrane</keyword>
<dbReference type="EMBL" id="LN829119">
    <property type="protein sequence ID" value="CPR15529.1"/>
    <property type="molecule type" value="Genomic_DNA"/>
</dbReference>
<dbReference type="InterPro" id="IPR052712">
    <property type="entry name" value="Acid_resist_chaperone_HdeD"/>
</dbReference>
<dbReference type="PANTHER" id="PTHR34989:SF1">
    <property type="entry name" value="PROTEIN HDED"/>
    <property type="match status" value="1"/>
</dbReference>
<feature type="transmembrane region" description="Helical" evidence="1">
    <location>
        <begin position="164"/>
        <end position="188"/>
    </location>
</feature>
<feature type="transmembrane region" description="Helical" evidence="1">
    <location>
        <begin position="138"/>
        <end position="158"/>
    </location>
</feature>
<dbReference type="InterPro" id="IPR005325">
    <property type="entry name" value="DUF308_memb"/>
</dbReference>
<feature type="transmembrane region" description="Helical" evidence="1">
    <location>
        <begin position="109"/>
        <end position="131"/>
    </location>
</feature>
<reference evidence="3" key="1">
    <citation type="submission" date="2015-02" db="EMBL/GenBank/DDBJ databases">
        <authorList>
            <person name="Chooi Y.-H."/>
        </authorList>
    </citation>
    <scope>NUCLEOTIDE SEQUENCE [LARGE SCALE GENOMIC DNA]</scope>
    <source>
        <strain evidence="3">strain Y</strain>
    </source>
</reference>
<dbReference type="AlphaFoldDB" id="A0A0D6JAB9"/>
<feature type="transmembrane region" description="Helical" evidence="1">
    <location>
        <begin position="53"/>
        <end position="72"/>
    </location>
</feature>
<dbReference type="Pfam" id="PF03729">
    <property type="entry name" value="DUF308"/>
    <property type="match status" value="1"/>
</dbReference>
<organism evidence="2 3">
    <name type="scientific">Candidatus Filomicrobium marinum</name>
    <dbReference type="NCBI Taxonomy" id="1608628"/>
    <lineage>
        <taxon>Bacteria</taxon>
        <taxon>Pseudomonadati</taxon>
        <taxon>Pseudomonadota</taxon>
        <taxon>Alphaproteobacteria</taxon>
        <taxon>Hyphomicrobiales</taxon>
        <taxon>Hyphomicrobiaceae</taxon>
        <taxon>Filomicrobium</taxon>
    </lineage>
</organism>
<evidence type="ECO:0000313" key="2">
    <source>
        <dbReference type="EMBL" id="CPR15529.1"/>
    </source>
</evidence>